<feature type="region of interest" description="Disordered" evidence="1">
    <location>
        <begin position="450"/>
        <end position="683"/>
    </location>
</feature>
<evidence type="ECO:0000256" key="1">
    <source>
        <dbReference type="SAM" id="MobiDB-lite"/>
    </source>
</evidence>
<name>A0A5B0PQ71_PUCGR</name>
<feature type="region of interest" description="Disordered" evidence="1">
    <location>
        <begin position="173"/>
        <end position="210"/>
    </location>
</feature>
<sequence length="683" mass="75165">MSSSIKSAESDPSGSISPYELINALAKRAHLAHPHEAQLVEVAMEILQLNFTWTSASIYRLTLANETSSAVPETGEGSSSLLATKLEYGIMARDNLVTLLTQSAFDPNSPVDLSVQRAAFIHLLNTYLLCQGTLIPEDLRLRCDEETQIKCARFIELEIQNFVDQNKATTAVVGQDDDPLDEDGLDDQAAGPSRNNKKSKKKSPLKSKSKAIIDQSRMKMPPSVDELRRLEEFDLLVTTYAKSIRCGMIDFQHSVVIIQHFTRFNKIFDISVELLVATLTEQISNSLDQISSVISCLIDVFKASFELYLADEEYTEDQFIRLSRLLQSVLIIRGPRMSYKARFDSSSAAKLHLDCIDWLIGKATEPELDRPSINRLGTLFKGLALLLIGIDGRSCLKIKADMERLIEERELTIPTSKSWDPYQLYLKRLISTMAKDPNIKRAARLALEKQSGAEASAGEEGVADGTSRRQAADEDDGDEGAEMRPPPTIGTKTKRKPQPRAKKGKLKARETSAETDDEGVSEETVGEGRTRKPGRGQRTRSPLSSSRVPSSSNPRGSSVVSVVIPQGPKRKRSARHPQSGDTPVPSSSHKRARLSAVVIEKSRDSSNPSGSSTRRRPPATSASLERPSDSPLDYHLSAPDNLPLRSTPLQNSPSPRPSSNLSPSGSEISLAALKRKSRTQLKN</sequence>
<reference evidence="2 3" key="1">
    <citation type="submission" date="2019-05" db="EMBL/GenBank/DDBJ databases">
        <title>Emergence of the Ug99 lineage of the wheat stem rust pathogen through somatic hybridization.</title>
        <authorList>
            <person name="Li F."/>
            <person name="Upadhyaya N.M."/>
            <person name="Sperschneider J."/>
            <person name="Matny O."/>
            <person name="Nguyen-Phuc H."/>
            <person name="Mago R."/>
            <person name="Raley C."/>
            <person name="Miller M.E."/>
            <person name="Silverstein K.A.T."/>
            <person name="Henningsen E."/>
            <person name="Hirsch C.D."/>
            <person name="Visser B."/>
            <person name="Pretorius Z.A."/>
            <person name="Steffenson B.J."/>
            <person name="Schwessinger B."/>
            <person name="Dodds P.N."/>
            <person name="Figueroa M."/>
        </authorList>
    </citation>
    <scope>NUCLEOTIDE SEQUENCE [LARGE SCALE GENOMIC DNA]</scope>
    <source>
        <strain evidence="2 3">Ug99</strain>
    </source>
</reference>
<organism evidence="2 3">
    <name type="scientific">Puccinia graminis f. sp. tritici</name>
    <dbReference type="NCBI Taxonomy" id="56615"/>
    <lineage>
        <taxon>Eukaryota</taxon>
        <taxon>Fungi</taxon>
        <taxon>Dikarya</taxon>
        <taxon>Basidiomycota</taxon>
        <taxon>Pucciniomycotina</taxon>
        <taxon>Pucciniomycetes</taxon>
        <taxon>Pucciniales</taxon>
        <taxon>Pucciniaceae</taxon>
        <taxon>Puccinia</taxon>
    </lineage>
</organism>
<accession>A0A5B0PQ71</accession>
<comment type="caution">
    <text evidence="2">The sequence shown here is derived from an EMBL/GenBank/DDBJ whole genome shotgun (WGS) entry which is preliminary data.</text>
</comment>
<dbReference type="GO" id="GO:0000785">
    <property type="term" value="C:chromatin"/>
    <property type="evidence" value="ECO:0007669"/>
    <property type="project" value="TreeGrafter"/>
</dbReference>
<dbReference type="GO" id="GO:0008278">
    <property type="term" value="C:cohesin complex"/>
    <property type="evidence" value="ECO:0007669"/>
    <property type="project" value="TreeGrafter"/>
</dbReference>
<protein>
    <submittedName>
        <fullName evidence="2">Uncharacterized protein</fullName>
    </submittedName>
</protein>
<gene>
    <name evidence="2" type="ORF">PGTUg99_036002</name>
</gene>
<dbReference type="Proteomes" id="UP000325313">
    <property type="component" value="Unassembled WGS sequence"/>
</dbReference>
<proteinExistence type="predicted"/>
<dbReference type="EMBL" id="VDEP01000337">
    <property type="protein sequence ID" value="KAA1102790.1"/>
    <property type="molecule type" value="Genomic_DNA"/>
</dbReference>
<evidence type="ECO:0000313" key="3">
    <source>
        <dbReference type="Proteomes" id="UP000325313"/>
    </source>
</evidence>
<feature type="compositionally biased region" description="Basic residues" evidence="1">
    <location>
        <begin position="492"/>
        <end position="506"/>
    </location>
</feature>
<feature type="compositionally biased region" description="Low complexity" evidence="1">
    <location>
        <begin position="540"/>
        <end position="563"/>
    </location>
</feature>
<feature type="compositionally biased region" description="Acidic residues" evidence="1">
    <location>
        <begin position="175"/>
        <end position="186"/>
    </location>
</feature>
<feature type="compositionally biased region" description="Acidic residues" evidence="1">
    <location>
        <begin position="513"/>
        <end position="525"/>
    </location>
</feature>
<dbReference type="GO" id="GO:0005634">
    <property type="term" value="C:nucleus"/>
    <property type="evidence" value="ECO:0007669"/>
    <property type="project" value="TreeGrafter"/>
</dbReference>
<dbReference type="PANTHER" id="PTHR11199">
    <property type="entry name" value="STROMAL ANTIGEN"/>
    <property type="match status" value="1"/>
</dbReference>
<dbReference type="GO" id="GO:0007062">
    <property type="term" value="P:sister chromatid cohesion"/>
    <property type="evidence" value="ECO:0007669"/>
    <property type="project" value="TreeGrafter"/>
</dbReference>
<dbReference type="AlphaFoldDB" id="A0A5B0PQ71"/>
<feature type="compositionally biased region" description="Basic residues" evidence="1">
    <location>
        <begin position="673"/>
        <end position="683"/>
    </location>
</feature>
<evidence type="ECO:0000313" key="2">
    <source>
        <dbReference type="EMBL" id="KAA1102790.1"/>
    </source>
</evidence>
<feature type="compositionally biased region" description="Basic residues" evidence="1">
    <location>
        <begin position="195"/>
        <end position="209"/>
    </location>
</feature>
<dbReference type="PANTHER" id="PTHR11199:SF0">
    <property type="entry name" value="LD34181P-RELATED"/>
    <property type="match status" value="1"/>
</dbReference>
<dbReference type="GO" id="GO:0003682">
    <property type="term" value="F:chromatin binding"/>
    <property type="evidence" value="ECO:0007669"/>
    <property type="project" value="TreeGrafter"/>
</dbReference>
<dbReference type="InterPro" id="IPR039662">
    <property type="entry name" value="Cohesin_Scc3/SA"/>
</dbReference>
<feature type="compositionally biased region" description="Low complexity" evidence="1">
    <location>
        <begin position="657"/>
        <end position="669"/>
    </location>
</feature>